<name>A0A1A9N719_9BURK</name>
<feature type="region of interest" description="Disordered" evidence="1">
    <location>
        <begin position="29"/>
        <end position="55"/>
    </location>
</feature>
<comment type="caution">
    <text evidence="2">The sequence shown here is derived from an EMBL/GenBank/DDBJ whole genome shotgun (WGS) entry which is preliminary data.</text>
</comment>
<evidence type="ECO:0000256" key="1">
    <source>
        <dbReference type="SAM" id="MobiDB-lite"/>
    </source>
</evidence>
<evidence type="ECO:0000313" key="3">
    <source>
        <dbReference type="Proteomes" id="UP000078116"/>
    </source>
</evidence>
<reference evidence="2 3" key="1">
    <citation type="submission" date="2016-04" db="EMBL/GenBank/DDBJ databases">
        <title>Reclassification of Paraburkholderia panaciterrae (Farh et al. 2015) Dobritsa &amp; Samadpour 2016 as a later homotypic synonym of Paraburkholderia ginsengiterrae (Farh et al. 2015) Dobritsa &amp; Samadpour 2016.</title>
        <authorList>
            <person name="Dobritsa A.P."/>
            <person name="Kutumbaka K."/>
            <person name="Samadpour M."/>
        </authorList>
    </citation>
    <scope>NUCLEOTIDE SEQUENCE [LARGE SCALE GENOMIC DNA]</scope>
    <source>
        <strain evidence="2 3">DCY85</strain>
    </source>
</reference>
<gene>
    <name evidence="2" type="ORF">A6V37_38290</name>
</gene>
<protein>
    <submittedName>
        <fullName evidence="2">Uncharacterized protein</fullName>
    </submittedName>
</protein>
<proteinExistence type="predicted"/>
<accession>A0A1A9N719</accession>
<feature type="compositionally biased region" description="Basic and acidic residues" evidence="1">
    <location>
        <begin position="38"/>
        <end position="55"/>
    </location>
</feature>
<sequence length="127" mass="12802">MVRVVWARWGRRGVAAQAGGGGVWEVMRGVGGGGGVGSEERQGEDKAESRDRPGIGVELDQKDVQRGLGGARKVGIGGAHEAGAQQLLSVGAASGGKAGGHSARVRAVEVMASYEVAQAPDSEVKAA</sequence>
<dbReference type="Proteomes" id="UP000078116">
    <property type="component" value="Unassembled WGS sequence"/>
</dbReference>
<evidence type="ECO:0000313" key="2">
    <source>
        <dbReference type="EMBL" id="OAJ60224.1"/>
    </source>
</evidence>
<dbReference type="EMBL" id="LXKA01000230">
    <property type="protein sequence ID" value="OAJ60224.1"/>
    <property type="molecule type" value="Genomic_DNA"/>
</dbReference>
<organism evidence="2 3">
    <name type="scientific">Paraburkholderia ginsengiterrae</name>
    <dbReference type="NCBI Taxonomy" id="1462993"/>
    <lineage>
        <taxon>Bacteria</taxon>
        <taxon>Pseudomonadati</taxon>
        <taxon>Pseudomonadota</taxon>
        <taxon>Betaproteobacteria</taxon>
        <taxon>Burkholderiales</taxon>
        <taxon>Burkholderiaceae</taxon>
        <taxon>Paraburkholderia</taxon>
    </lineage>
</organism>
<dbReference type="AlphaFoldDB" id="A0A1A9N719"/>